<dbReference type="GO" id="GO:0005737">
    <property type="term" value="C:cytoplasm"/>
    <property type="evidence" value="ECO:0007669"/>
    <property type="project" value="TreeGrafter"/>
</dbReference>
<dbReference type="Pfam" id="PF00887">
    <property type="entry name" value="ACBP"/>
    <property type="match status" value="1"/>
</dbReference>
<feature type="domain" description="ACB" evidence="3">
    <location>
        <begin position="48"/>
        <end position="163"/>
    </location>
</feature>
<accession>A0A8X7X3S1</accession>
<dbReference type="PANTHER" id="PTHR23310:SF53">
    <property type="entry name" value="ACYL-COA-BINDING DOMAIN-CONTAINING PROTEIN 4"/>
    <property type="match status" value="1"/>
</dbReference>
<feature type="compositionally biased region" description="Basic and acidic residues" evidence="2">
    <location>
        <begin position="364"/>
        <end position="376"/>
    </location>
</feature>
<proteinExistence type="predicted"/>
<dbReference type="InterPro" id="IPR000582">
    <property type="entry name" value="Acyl-CoA-binding_protein"/>
</dbReference>
<reference evidence="4 5" key="1">
    <citation type="journal article" date="2021" name="Cell">
        <title>Tracing the genetic footprints of vertebrate landing in non-teleost ray-finned fishes.</title>
        <authorList>
            <person name="Bi X."/>
            <person name="Wang K."/>
            <person name="Yang L."/>
            <person name="Pan H."/>
            <person name="Jiang H."/>
            <person name="Wei Q."/>
            <person name="Fang M."/>
            <person name="Yu H."/>
            <person name="Zhu C."/>
            <person name="Cai Y."/>
            <person name="He Y."/>
            <person name="Gan X."/>
            <person name="Zeng H."/>
            <person name="Yu D."/>
            <person name="Zhu Y."/>
            <person name="Jiang H."/>
            <person name="Qiu Q."/>
            <person name="Yang H."/>
            <person name="Zhang Y.E."/>
            <person name="Wang W."/>
            <person name="Zhu M."/>
            <person name="He S."/>
            <person name="Zhang G."/>
        </authorList>
    </citation>
    <scope>NUCLEOTIDE SEQUENCE [LARGE SCALE GENOMIC DNA]</scope>
    <source>
        <strain evidence="4">Bchr_013</strain>
    </source>
</reference>
<name>A0A8X7X3S1_POLSE</name>
<dbReference type="Proteomes" id="UP000886611">
    <property type="component" value="Unassembled WGS sequence"/>
</dbReference>
<dbReference type="PROSITE" id="PS51228">
    <property type="entry name" value="ACB_2"/>
    <property type="match status" value="1"/>
</dbReference>
<dbReference type="InterPro" id="IPR022408">
    <property type="entry name" value="Acyl-CoA-binding_prot_CS"/>
</dbReference>
<feature type="compositionally biased region" description="Acidic residues" evidence="2">
    <location>
        <begin position="212"/>
        <end position="230"/>
    </location>
</feature>
<dbReference type="AlphaFoldDB" id="A0A8X7X3S1"/>
<feature type="compositionally biased region" description="Polar residues" evidence="2">
    <location>
        <begin position="269"/>
        <end position="278"/>
    </location>
</feature>
<feature type="region of interest" description="Disordered" evidence="2">
    <location>
        <begin position="190"/>
        <end position="252"/>
    </location>
</feature>
<dbReference type="EMBL" id="JAATIS010004753">
    <property type="protein sequence ID" value="KAG2461160.1"/>
    <property type="molecule type" value="Genomic_DNA"/>
</dbReference>
<evidence type="ECO:0000313" key="5">
    <source>
        <dbReference type="Proteomes" id="UP000886611"/>
    </source>
</evidence>
<evidence type="ECO:0000259" key="3">
    <source>
        <dbReference type="PROSITE" id="PS51228"/>
    </source>
</evidence>
<keyword evidence="5" id="KW-1185">Reference proteome</keyword>
<evidence type="ECO:0000256" key="2">
    <source>
        <dbReference type="SAM" id="MobiDB-lite"/>
    </source>
</evidence>
<dbReference type="PANTHER" id="PTHR23310">
    <property type="entry name" value="ACYL-COA-BINDING PROTEIN, ACBP"/>
    <property type="match status" value="1"/>
</dbReference>
<dbReference type="GO" id="GO:0000062">
    <property type="term" value="F:fatty-acyl-CoA binding"/>
    <property type="evidence" value="ECO:0007669"/>
    <property type="project" value="InterPro"/>
</dbReference>
<feature type="non-terminal residue" evidence="4">
    <location>
        <position position="376"/>
    </location>
</feature>
<evidence type="ECO:0000313" key="4">
    <source>
        <dbReference type="EMBL" id="KAG2461160.1"/>
    </source>
</evidence>
<dbReference type="InterPro" id="IPR014352">
    <property type="entry name" value="FERM/acyl-CoA-bd_prot_sf"/>
</dbReference>
<protein>
    <submittedName>
        <fullName evidence="4">ACBD4 protein</fullName>
    </submittedName>
</protein>
<keyword evidence="1" id="KW-0446">Lipid-binding</keyword>
<feature type="region of interest" description="Disordered" evidence="2">
    <location>
        <begin position="60"/>
        <end position="80"/>
    </location>
</feature>
<dbReference type="InterPro" id="IPR035984">
    <property type="entry name" value="Acyl-CoA-binding_sf"/>
</dbReference>
<evidence type="ECO:0000256" key="1">
    <source>
        <dbReference type="ARBA" id="ARBA00023121"/>
    </source>
</evidence>
<gene>
    <name evidence="4" type="primary">Acbd4</name>
    <name evidence="4" type="ORF">GTO96_0010737</name>
</gene>
<feature type="compositionally biased region" description="Polar residues" evidence="2">
    <location>
        <begin position="302"/>
        <end position="311"/>
    </location>
</feature>
<sequence length="376" mass="40660">MSTSGAEVVKHNSWHRALPQVTVSSLLCAGQRAVCQPATAMAQEEDECHRRFQTAVSVVQSLPKRGESGDDGSESPGHMPVRGAHFVPPCVSGPYRPSYDAMLRFYGYYKQATCGPCTLGCPPFWDPVGRYKWDAWKRLGDMSRVVAMAAYVEEIKVVAQEVINTLPLTEGTASLFHYFEPLYHVIEDMPRPPPEFFRQPGGEHGPPHTSEEGDAEAELEEERGAEEEEESRPKGFVDTPEGGTGRDVNPPTVCFTADVIHQSRDRTASAESATSVNAATKDLKLHGQAAPALQEQRGGADTGSSQESGTKQGEPCRGPQGAVLAALLVPPPLARPFSMAGTRLEQQKDQVRLARAAEVTPRNSGDDDPKDGSAPL</sequence>
<comment type="caution">
    <text evidence="4">The sequence shown here is derived from an EMBL/GenBank/DDBJ whole genome shotgun (WGS) entry which is preliminary data.</text>
</comment>
<dbReference type="PROSITE" id="PS00880">
    <property type="entry name" value="ACB_1"/>
    <property type="match status" value="1"/>
</dbReference>
<feature type="region of interest" description="Disordered" evidence="2">
    <location>
        <begin position="264"/>
        <end position="376"/>
    </location>
</feature>
<dbReference type="GO" id="GO:0006631">
    <property type="term" value="P:fatty acid metabolic process"/>
    <property type="evidence" value="ECO:0007669"/>
    <property type="project" value="TreeGrafter"/>
</dbReference>
<feature type="non-terminal residue" evidence="4">
    <location>
        <position position="1"/>
    </location>
</feature>
<dbReference type="SUPFAM" id="SSF47027">
    <property type="entry name" value="Acyl-CoA binding protein"/>
    <property type="match status" value="1"/>
</dbReference>
<organism evidence="4 5">
    <name type="scientific">Polypterus senegalus</name>
    <name type="common">Senegal bichir</name>
    <dbReference type="NCBI Taxonomy" id="55291"/>
    <lineage>
        <taxon>Eukaryota</taxon>
        <taxon>Metazoa</taxon>
        <taxon>Chordata</taxon>
        <taxon>Craniata</taxon>
        <taxon>Vertebrata</taxon>
        <taxon>Euteleostomi</taxon>
        <taxon>Actinopterygii</taxon>
        <taxon>Polypteriformes</taxon>
        <taxon>Polypteridae</taxon>
        <taxon>Polypterus</taxon>
    </lineage>
</organism>
<dbReference type="Gene3D" id="1.20.80.10">
    <property type="match status" value="1"/>
</dbReference>